<evidence type="ECO:0000313" key="2">
    <source>
        <dbReference type="EMBL" id="KAF2751685.1"/>
    </source>
</evidence>
<evidence type="ECO:0008006" key="4">
    <source>
        <dbReference type="Google" id="ProtNLM"/>
    </source>
</evidence>
<dbReference type="Proteomes" id="UP000799440">
    <property type="component" value="Unassembled WGS sequence"/>
</dbReference>
<dbReference type="AlphaFoldDB" id="A0A6A6VMB9"/>
<dbReference type="EMBL" id="MU006561">
    <property type="protein sequence ID" value="KAF2751685.1"/>
    <property type="molecule type" value="Genomic_DNA"/>
</dbReference>
<evidence type="ECO:0000313" key="3">
    <source>
        <dbReference type="Proteomes" id="UP000799440"/>
    </source>
</evidence>
<dbReference type="PANTHER" id="PTHR48220">
    <property type="match status" value="1"/>
</dbReference>
<dbReference type="GO" id="GO:0006623">
    <property type="term" value="P:protein targeting to vacuole"/>
    <property type="evidence" value="ECO:0007669"/>
    <property type="project" value="TreeGrafter"/>
</dbReference>
<organism evidence="2 3">
    <name type="scientific">Sporormia fimetaria CBS 119925</name>
    <dbReference type="NCBI Taxonomy" id="1340428"/>
    <lineage>
        <taxon>Eukaryota</taxon>
        <taxon>Fungi</taxon>
        <taxon>Dikarya</taxon>
        <taxon>Ascomycota</taxon>
        <taxon>Pezizomycotina</taxon>
        <taxon>Dothideomycetes</taxon>
        <taxon>Pleosporomycetidae</taxon>
        <taxon>Pleosporales</taxon>
        <taxon>Sporormiaceae</taxon>
        <taxon>Sporormia</taxon>
    </lineage>
</organism>
<dbReference type="OrthoDB" id="188042at2759"/>
<feature type="chain" id="PRO_5025680406" description="Vacuolar protein sorting-associated protein 62" evidence="1">
    <location>
        <begin position="19"/>
        <end position="378"/>
    </location>
</feature>
<sequence>MLLRELFIITAVAGTVCAAPSSFFEKRQEQEPVEYPDGIPDSVPHFVVKHAPLIYLHPEEEYFPTDIEVFLTNTKPQVNFQDVAGPNPLVMKNVHQLPENVFLTSKDFDVTHPDTKWIRGVRPDNTTGKTNNAVPTSVFVVDRGNDIIHAFYMFFYAFNYGVEVASTERLNFGNHVGDFEYLMIRFVKEQPEEVWFSQHGYGQAFKWIAVKKEGDRPVAYSSKGSHANYAEHGEHDISPLGLTGTVTPVKDIALPFGAKWDPILSAYWYKYKPETQKFRTYDGGKTSKNWLKFKGRWGDEEYTDSDKRQKTVSIGPGDFIAGGLFANFFPEEGKIKAKKFNSGPTGPFDKQLDRPNVCPPREDQACELLCTLQGEKCD</sequence>
<protein>
    <recommendedName>
        <fullName evidence="4">Vacuolar protein sorting-associated protein 62</fullName>
    </recommendedName>
</protein>
<keyword evidence="1" id="KW-0732">Signal</keyword>
<feature type="signal peptide" evidence="1">
    <location>
        <begin position="1"/>
        <end position="18"/>
    </location>
</feature>
<keyword evidence="3" id="KW-1185">Reference proteome</keyword>
<accession>A0A6A6VMB9</accession>
<gene>
    <name evidence="2" type="ORF">M011DRAFT_482515</name>
</gene>
<evidence type="ECO:0000256" key="1">
    <source>
        <dbReference type="SAM" id="SignalP"/>
    </source>
</evidence>
<dbReference type="InterPro" id="IPR009291">
    <property type="entry name" value="Vps62"/>
</dbReference>
<dbReference type="GO" id="GO:0000329">
    <property type="term" value="C:fungal-type vacuole membrane"/>
    <property type="evidence" value="ECO:0007669"/>
    <property type="project" value="TreeGrafter"/>
</dbReference>
<dbReference type="Pfam" id="PF06101">
    <property type="entry name" value="Vps62"/>
    <property type="match status" value="1"/>
</dbReference>
<dbReference type="InterPro" id="IPR053102">
    <property type="entry name" value="VPS_Associated"/>
</dbReference>
<proteinExistence type="predicted"/>
<name>A0A6A6VMB9_9PLEO</name>
<dbReference type="PANTHER" id="PTHR48220:SF1">
    <property type="entry name" value="VACUOLAR PROTEIN SORTING-ASSOCIATED PROTEIN 62-RELATED"/>
    <property type="match status" value="1"/>
</dbReference>
<reference evidence="2" key="1">
    <citation type="journal article" date="2020" name="Stud. Mycol.">
        <title>101 Dothideomycetes genomes: a test case for predicting lifestyles and emergence of pathogens.</title>
        <authorList>
            <person name="Haridas S."/>
            <person name="Albert R."/>
            <person name="Binder M."/>
            <person name="Bloem J."/>
            <person name="Labutti K."/>
            <person name="Salamov A."/>
            <person name="Andreopoulos B."/>
            <person name="Baker S."/>
            <person name="Barry K."/>
            <person name="Bills G."/>
            <person name="Bluhm B."/>
            <person name="Cannon C."/>
            <person name="Castanera R."/>
            <person name="Culley D."/>
            <person name="Daum C."/>
            <person name="Ezra D."/>
            <person name="Gonzalez J."/>
            <person name="Henrissat B."/>
            <person name="Kuo A."/>
            <person name="Liang C."/>
            <person name="Lipzen A."/>
            <person name="Lutzoni F."/>
            <person name="Magnuson J."/>
            <person name="Mondo S."/>
            <person name="Nolan M."/>
            <person name="Ohm R."/>
            <person name="Pangilinan J."/>
            <person name="Park H.-J."/>
            <person name="Ramirez L."/>
            <person name="Alfaro M."/>
            <person name="Sun H."/>
            <person name="Tritt A."/>
            <person name="Yoshinaga Y."/>
            <person name="Zwiers L.-H."/>
            <person name="Turgeon B."/>
            <person name="Goodwin S."/>
            <person name="Spatafora J."/>
            <person name="Crous P."/>
            <person name="Grigoriev I."/>
        </authorList>
    </citation>
    <scope>NUCLEOTIDE SEQUENCE</scope>
    <source>
        <strain evidence="2">CBS 119925</strain>
    </source>
</reference>